<gene>
    <name evidence="1" type="ORF">HORIV_14990</name>
</gene>
<reference evidence="2" key="1">
    <citation type="journal article" date="2019" name="Microbiol. Resour. Announc.">
        <title>Complete Genome Sequence of Halomonas olivaria, a Moderately Halophilic Bacterium Isolated from Olive Processing Effluents, Obtained by Nanopore Sequencing.</title>
        <authorList>
            <person name="Nagata S."/>
            <person name="Ii K.M."/>
            <person name="Tsukimi T."/>
            <person name="Miura M.C."/>
            <person name="Galipon J."/>
            <person name="Arakawa K."/>
        </authorList>
    </citation>
    <scope>NUCLEOTIDE SEQUENCE [LARGE SCALE GENOMIC DNA]</scope>
    <source>
        <strain evidence="2">TYRC17</strain>
    </source>
</reference>
<keyword evidence="2" id="KW-1185">Reference proteome</keyword>
<proteinExistence type="predicted"/>
<dbReference type="Proteomes" id="UP000289555">
    <property type="component" value="Chromosome"/>
</dbReference>
<evidence type="ECO:0000313" key="2">
    <source>
        <dbReference type="Proteomes" id="UP000289555"/>
    </source>
</evidence>
<sequence>MSFYNIIFTTRSHHILCSPERGINAMQHLVTPAQAFEADVMEVWAKRALQQRAALDAIKAYLR</sequence>
<organism evidence="1 2">
    <name type="scientific">Vreelandella olivaria</name>
    <dbReference type="NCBI Taxonomy" id="390919"/>
    <lineage>
        <taxon>Bacteria</taxon>
        <taxon>Pseudomonadati</taxon>
        <taxon>Pseudomonadota</taxon>
        <taxon>Gammaproteobacteria</taxon>
        <taxon>Oceanospirillales</taxon>
        <taxon>Halomonadaceae</taxon>
        <taxon>Vreelandella</taxon>
    </lineage>
</organism>
<evidence type="ECO:0000313" key="1">
    <source>
        <dbReference type="EMBL" id="BBI49078.1"/>
    </source>
</evidence>
<dbReference type="EMBL" id="AP019416">
    <property type="protein sequence ID" value="BBI49078.1"/>
    <property type="molecule type" value="Genomic_DNA"/>
</dbReference>
<accession>A0ABM7GF63</accession>
<name>A0ABM7GF63_9GAMM</name>
<protein>
    <submittedName>
        <fullName evidence="1">Uncharacterized protein</fullName>
    </submittedName>
</protein>